<keyword evidence="1" id="KW-0472">Membrane</keyword>
<feature type="transmembrane region" description="Helical" evidence="1">
    <location>
        <begin position="102"/>
        <end position="121"/>
    </location>
</feature>
<feature type="transmembrane region" description="Helical" evidence="1">
    <location>
        <begin position="76"/>
        <end position="95"/>
    </location>
</feature>
<evidence type="ECO:0000313" key="2">
    <source>
        <dbReference type="EMBL" id="OIQ80206.1"/>
    </source>
</evidence>
<keyword evidence="1" id="KW-1133">Transmembrane helix</keyword>
<dbReference type="EMBL" id="MLJW01001093">
    <property type="protein sequence ID" value="OIQ80206.1"/>
    <property type="molecule type" value="Genomic_DNA"/>
</dbReference>
<gene>
    <name evidence="2" type="ORF">GALL_380410</name>
</gene>
<organism evidence="2">
    <name type="scientific">mine drainage metagenome</name>
    <dbReference type="NCBI Taxonomy" id="410659"/>
    <lineage>
        <taxon>unclassified sequences</taxon>
        <taxon>metagenomes</taxon>
        <taxon>ecological metagenomes</taxon>
    </lineage>
</organism>
<reference evidence="2" key="1">
    <citation type="submission" date="2016-10" db="EMBL/GenBank/DDBJ databases">
        <title>Sequence of Gallionella enrichment culture.</title>
        <authorList>
            <person name="Poehlein A."/>
            <person name="Muehling M."/>
            <person name="Daniel R."/>
        </authorList>
    </citation>
    <scope>NUCLEOTIDE SEQUENCE</scope>
</reference>
<keyword evidence="1" id="KW-0812">Transmembrane</keyword>
<proteinExistence type="predicted"/>
<protein>
    <recommendedName>
        <fullName evidence="3">Transmembrane protein</fullName>
    </recommendedName>
</protein>
<sequence length="137" mass="15088">MSSRSRTHLHKLGSIYRPRLAWYALLTLIAWLAPPSLGVPAGIVLGLKVIYWIYTFPRFETGASFSLRCVGLSPRAIARLHGAGLVLGLTLIALGRVGRHEAPLWIGSSIIFAASEAAFWLHEADGRDRLSTQRQRA</sequence>
<comment type="caution">
    <text evidence="2">The sequence shown here is derived from an EMBL/GenBank/DDBJ whole genome shotgun (WGS) entry which is preliminary data.</text>
</comment>
<feature type="transmembrane region" description="Helical" evidence="1">
    <location>
        <begin position="21"/>
        <end position="54"/>
    </location>
</feature>
<dbReference type="AlphaFoldDB" id="A0A1J5Q972"/>
<name>A0A1J5Q972_9ZZZZ</name>
<evidence type="ECO:0008006" key="3">
    <source>
        <dbReference type="Google" id="ProtNLM"/>
    </source>
</evidence>
<evidence type="ECO:0000256" key="1">
    <source>
        <dbReference type="SAM" id="Phobius"/>
    </source>
</evidence>
<accession>A0A1J5Q972</accession>